<dbReference type="NCBIfam" id="NF004630">
    <property type="entry name" value="PRK05974.1"/>
    <property type="match status" value="1"/>
</dbReference>
<dbReference type="HAMAP" id="MF_01926">
    <property type="entry name" value="PurS"/>
    <property type="match status" value="1"/>
</dbReference>
<dbReference type="InterPro" id="IPR036604">
    <property type="entry name" value="PurS-like_sf"/>
</dbReference>
<comment type="similarity">
    <text evidence="6">Belongs to the PurS family.</text>
</comment>
<dbReference type="EC" id="6.3.5.3" evidence="6"/>
<dbReference type="Gene3D" id="3.30.1280.10">
    <property type="entry name" value="Phosphoribosylformylglycinamidine synthase subunit PurS"/>
    <property type="match status" value="1"/>
</dbReference>
<dbReference type="GO" id="GO:0006189">
    <property type="term" value="P:'de novo' IMP biosynthetic process"/>
    <property type="evidence" value="ECO:0007669"/>
    <property type="project" value="UniProtKB-UniRule"/>
</dbReference>
<keyword evidence="2 6" id="KW-0436">Ligase</keyword>
<evidence type="ECO:0000313" key="8">
    <source>
        <dbReference type="Proteomes" id="UP000655420"/>
    </source>
</evidence>
<reference evidence="7" key="1">
    <citation type="submission" date="2020-12" db="EMBL/GenBank/DDBJ databases">
        <title>Bacterial taxonomy.</title>
        <authorList>
            <person name="Pan X."/>
        </authorList>
    </citation>
    <scope>NUCLEOTIDE SEQUENCE</scope>
    <source>
        <strain evidence="7">M0105</strain>
    </source>
</reference>
<comment type="subcellular location">
    <subcellularLocation>
        <location evidence="6">Cytoplasm</location>
    </subcellularLocation>
</comment>
<evidence type="ECO:0000256" key="2">
    <source>
        <dbReference type="ARBA" id="ARBA00022598"/>
    </source>
</evidence>
<dbReference type="GO" id="GO:0005737">
    <property type="term" value="C:cytoplasm"/>
    <property type="evidence" value="ECO:0007669"/>
    <property type="project" value="UniProtKB-SubCell"/>
</dbReference>
<dbReference type="RefSeq" id="WP_200608681.1">
    <property type="nucleotide sequence ID" value="NZ_JAEHHL010000002.1"/>
</dbReference>
<comment type="caution">
    <text evidence="7">The sequence shown here is derived from an EMBL/GenBank/DDBJ whole genome shotgun (WGS) entry which is preliminary data.</text>
</comment>
<dbReference type="Pfam" id="PF02700">
    <property type="entry name" value="PurS"/>
    <property type="match status" value="1"/>
</dbReference>
<dbReference type="UniPathway" id="UPA00074">
    <property type="reaction ID" value="UER00128"/>
</dbReference>
<dbReference type="AlphaFoldDB" id="A0A8J7M5W9"/>
<evidence type="ECO:0000256" key="3">
    <source>
        <dbReference type="ARBA" id="ARBA00022741"/>
    </source>
</evidence>
<evidence type="ECO:0000256" key="4">
    <source>
        <dbReference type="ARBA" id="ARBA00022755"/>
    </source>
</evidence>
<comment type="pathway">
    <text evidence="6">Purine metabolism; IMP biosynthesis via de novo pathway; 5-amino-1-(5-phospho-D-ribosyl)imidazole from N(2)-formyl-N(1)-(5-phospho-D-ribosyl)glycinamide: step 1/2.</text>
</comment>
<evidence type="ECO:0000256" key="1">
    <source>
        <dbReference type="ARBA" id="ARBA00022490"/>
    </source>
</evidence>
<comment type="catalytic activity">
    <reaction evidence="6">
        <text>N(2)-formyl-N(1)-(5-phospho-beta-D-ribosyl)glycinamide + L-glutamine + ATP + H2O = 2-formamido-N(1)-(5-O-phospho-beta-D-ribosyl)acetamidine + L-glutamate + ADP + phosphate + H(+)</text>
        <dbReference type="Rhea" id="RHEA:17129"/>
        <dbReference type="ChEBI" id="CHEBI:15377"/>
        <dbReference type="ChEBI" id="CHEBI:15378"/>
        <dbReference type="ChEBI" id="CHEBI:29985"/>
        <dbReference type="ChEBI" id="CHEBI:30616"/>
        <dbReference type="ChEBI" id="CHEBI:43474"/>
        <dbReference type="ChEBI" id="CHEBI:58359"/>
        <dbReference type="ChEBI" id="CHEBI:147286"/>
        <dbReference type="ChEBI" id="CHEBI:147287"/>
        <dbReference type="ChEBI" id="CHEBI:456216"/>
        <dbReference type="EC" id="6.3.5.3"/>
    </reaction>
</comment>
<dbReference type="GO" id="GO:0005524">
    <property type="term" value="F:ATP binding"/>
    <property type="evidence" value="ECO:0007669"/>
    <property type="project" value="UniProtKB-UniRule"/>
</dbReference>
<keyword evidence="1 6" id="KW-0963">Cytoplasm</keyword>
<dbReference type="SUPFAM" id="SSF82697">
    <property type="entry name" value="PurS-like"/>
    <property type="match status" value="1"/>
</dbReference>
<comment type="subunit">
    <text evidence="6">Part of the FGAM synthase complex composed of 1 PurL, 1 PurQ and 2 PurS subunits.</text>
</comment>
<dbReference type="Proteomes" id="UP000655420">
    <property type="component" value="Unassembled WGS sequence"/>
</dbReference>
<dbReference type="EMBL" id="JAEHHL010000002">
    <property type="protein sequence ID" value="MBK0398939.1"/>
    <property type="molecule type" value="Genomic_DNA"/>
</dbReference>
<dbReference type="InterPro" id="IPR003850">
    <property type="entry name" value="PurS"/>
</dbReference>
<keyword evidence="3 6" id="KW-0547">Nucleotide-binding</keyword>
<dbReference type="PANTHER" id="PTHR34696">
    <property type="entry name" value="PHOSPHORIBOSYLFORMYLGLYCINAMIDINE SYNTHASE SUBUNIT PURS"/>
    <property type="match status" value="1"/>
</dbReference>
<evidence type="ECO:0000313" key="7">
    <source>
        <dbReference type="EMBL" id="MBK0398939.1"/>
    </source>
</evidence>
<proteinExistence type="inferred from homology"/>
<evidence type="ECO:0000256" key="5">
    <source>
        <dbReference type="ARBA" id="ARBA00022840"/>
    </source>
</evidence>
<keyword evidence="8" id="KW-1185">Reference proteome</keyword>
<comment type="function">
    <text evidence="6">Part of the phosphoribosylformylglycinamidine synthase complex involved in the purines biosynthetic pathway. Catalyzes the ATP-dependent conversion of formylglycinamide ribonucleotide (FGAR) and glutamine to yield formylglycinamidine ribonucleotide (FGAM) and glutamate. The FGAM synthase complex is composed of three subunits. PurQ produces an ammonia molecule by converting glutamine to glutamate. PurL transfers the ammonia molecule to FGAR to form FGAM in an ATP-dependent manner. PurS interacts with PurQ and PurL and is thought to assist in the transfer of the ammonia molecule from PurQ to PurL.</text>
</comment>
<organism evidence="7 8">
    <name type="scientific">Thermohalobaculum xanthum</name>
    <dbReference type="NCBI Taxonomy" id="2753746"/>
    <lineage>
        <taxon>Bacteria</taxon>
        <taxon>Pseudomonadati</taxon>
        <taxon>Pseudomonadota</taxon>
        <taxon>Alphaproteobacteria</taxon>
        <taxon>Rhodobacterales</taxon>
        <taxon>Paracoccaceae</taxon>
        <taxon>Thermohalobaculum</taxon>
    </lineage>
</organism>
<dbReference type="NCBIfam" id="TIGR00302">
    <property type="entry name" value="phosphoribosylformylglycinamidine synthase subunit PurS"/>
    <property type="match status" value="1"/>
</dbReference>
<evidence type="ECO:0000256" key="6">
    <source>
        <dbReference type="HAMAP-Rule" id="MF_01926"/>
    </source>
</evidence>
<dbReference type="PANTHER" id="PTHR34696:SF1">
    <property type="entry name" value="PHOSPHORIBOSYLFORMYLGLYCINAMIDINE SYNTHASE SUBUNIT PURS"/>
    <property type="match status" value="1"/>
</dbReference>
<name>A0A8J7M5W9_9RHOB</name>
<gene>
    <name evidence="6 7" type="primary">purS</name>
    <name evidence="7" type="ORF">H0I76_07040</name>
</gene>
<dbReference type="GO" id="GO:0004642">
    <property type="term" value="F:phosphoribosylformylglycinamidine synthase activity"/>
    <property type="evidence" value="ECO:0007669"/>
    <property type="project" value="UniProtKB-UniRule"/>
</dbReference>
<keyword evidence="5 6" id="KW-0067">ATP-binding</keyword>
<sequence>MKARVFVTLKTGVLDPQGEAIRHALGSLGFGGVESVRQGKVIEIELAETDPARAEAEVARMAEKLLANTVIENYRVEMVG</sequence>
<accession>A0A8J7M5W9</accession>
<protein>
    <recommendedName>
        <fullName evidence="6">Phosphoribosylformylglycinamidine synthase subunit PurS</fullName>
        <shortName evidence="6">FGAM synthase</shortName>
        <ecNumber evidence="6">6.3.5.3</ecNumber>
    </recommendedName>
    <alternativeName>
        <fullName evidence="6">Formylglycinamide ribonucleotide amidotransferase subunit III</fullName>
        <shortName evidence="6">FGAR amidotransferase III</shortName>
        <shortName evidence="6">FGAR-AT III</shortName>
    </alternativeName>
    <alternativeName>
        <fullName evidence="6">Phosphoribosylformylglycinamidine synthase subunit III</fullName>
    </alternativeName>
</protein>
<keyword evidence="4 6" id="KW-0658">Purine biosynthesis</keyword>